<name>A0A1G6I100_9GAMM</name>
<dbReference type="OrthoDB" id="9873164at2"/>
<dbReference type="Proteomes" id="UP000242501">
    <property type="component" value="Unassembled WGS sequence"/>
</dbReference>
<keyword evidence="2" id="KW-1185">Reference proteome</keyword>
<dbReference type="EMBL" id="FMYL01000007">
    <property type="protein sequence ID" value="SDC00131.1"/>
    <property type="molecule type" value="Genomic_DNA"/>
</dbReference>
<sequence length="79" mass="9380">MLTALITLKAKDDSHMLCFEKVEEIEKSHHYSIWINRNSSEIVNPSLYPMFNKMTRNQLIILNYIEYKVTEVSQLIAQY</sequence>
<organism evidence="1 2">
    <name type="scientific">Acinetobacter boissieri</name>
    <dbReference type="NCBI Taxonomy" id="1219383"/>
    <lineage>
        <taxon>Bacteria</taxon>
        <taxon>Pseudomonadati</taxon>
        <taxon>Pseudomonadota</taxon>
        <taxon>Gammaproteobacteria</taxon>
        <taxon>Moraxellales</taxon>
        <taxon>Moraxellaceae</taxon>
        <taxon>Acinetobacter</taxon>
    </lineage>
</organism>
<protein>
    <submittedName>
        <fullName evidence="1">Uncharacterized protein</fullName>
    </submittedName>
</protein>
<evidence type="ECO:0000313" key="2">
    <source>
        <dbReference type="Proteomes" id="UP000242501"/>
    </source>
</evidence>
<evidence type="ECO:0000313" key="1">
    <source>
        <dbReference type="EMBL" id="SDC00131.1"/>
    </source>
</evidence>
<dbReference type="RefSeq" id="WP_092748683.1">
    <property type="nucleotide sequence ID" value="NZ_FMYL01000007.1"/>
</dbReference>
<proteinExistence type="predicted"/>
<reference evidence="2" key="1">
    <citation type="submission" date="2016-09" db="EMBL/GenBank/DDBJ databases">
        <authorList>
            <person name="Varghese N."/>
            <person name="Submissions S."/>
        </authorList>
    </citation>
    <scope>NUCLEOTIDE SEQUENCE [LARGE SCALE GENOMIC DNA]</scope>
    <source>
        <strain evidence="2">ANC 4422</strain>
    </source>
</reference>
<accession>A0A1G6I100</accession>
<gene>
    <name evidence="1" type="ORF">SAMN05421733_107158</name>
</gene>
<dbReference type="AlphaFoldDB" id="A0A1G6I100"/>